<dbReference type="FunFam" id="3.40.50.2000:FF:000021">
    <property type="entry name" value="UDP-glucuronosyltransferase"/>
    <property type="match status" value="1"/>
</dbReference>
<dbReference type="OrthoDB" id="5835829at2759"/>
<dbReference type="STRING" id="307972.A0A2G8JHB8"/>
<dbReference type="Pfam" id="PF00201">
    <property type="entry name" value="UDPGT"/>
    <property type="match status" value="1"/>
</dbReference>
<dbReference type="AlphaFoldDB" id="A0A2G8JHB8"/>
<dbReference type="Proteomes" id="UP000230750">
    <property type="component" value="Unassembled WGS sequence"/>
</dbReference>
<gene>
    <name evidence="5" type="ORF">BSL78_28054</name>
</gene>
<feature type="transmembrane region" description="Helical" evidence="4">
    <location>
        <begin position="566"/>
        <end position="589"/>
    </location>
</feature>
<keyword evidence="4" id="KW-0472">Membrane</keyword>
<dbReference type="InterPro" id="IPR050271">
    <property type="entry name" value="UDP-glycosyltransferase"/>
</dbReference>
<proteinExistence type="inferred from homology"/>
<organism evidence="5 6">
    <name type="scientific">Stichopus japonicus</name>
    <name type="common">Sea cucumber</name>
    <dbReference type="NCBI Taxonomy" id="307972"/>
    <lineage>
        <taxon>Eukaryota</taxon>
        <taxon>Metazoa</taxon>
        <taxon>Echinodermata</taxon>
        <taxon>Eleutherozoa</taxon>
        <taxon>Echinozoa</taxon>
        <taxon>Holothuroidea</taxon>
        <taxon>Aspidochirotacea</taxon>
        <taxon>Aspidochirotida</taxon>
        <taxon>Stichopodidae</taxon>
        <taxon>Apostichopus</taxon>
    </lineage>
</organism>
<dbReference type="SUPFAM" id="SSF53756">
    <property type="entry name" value="UDP-Glycosyltransferase/glycogen phosphorylase"/>
    <property type="match status" value="1"/>
</dbReference>
<evidence type="ECO:0000256" key="1">
    <source>
        <dbReference type="ARBA" id="ARBA00009995"/>
    </source>
</evidence>
<evidence type="ECO:0000256" key="2">
    <source>
        <dbReference type="ARBA" id="ARBA00022676"/>
    </source>
</evidence>
<keyword evidence="3 5" id="KW-0808">Transferase</keyword>
<comment type="similarity">
    <text evidence="1">Belongs to the UDP-glycosyltransferase family.</text>
</comment>
<comment type="caution">
    <text evidence="5">The sequence shown here is derived from an EMBL/GenBank/DDBJ whole genome shotgun (WGS) entry which is preliminary data.</text>
</comment>
<dbReference type="GO" id="GO:0008194">
    <property type="term" value="F:UDP-glycosyltransferase activity"/>
    <property type="evidence" value="ECO:0007669"/>
    <property type="project" value="InterPro"/>
</dbReference>
<dbReference type="PANTHER" id="PTHR48043">
    <property type="entry name" value="EG:EG0003.4 PROTEIN-RELATED"/>
    <property type="match status" value="1"/>
</dbReference>
<dbReference type="InterPro" id="IPR002213">
    <property type="entry name" value="UDP_glucos_trans"/>
</dbReference>
<protein>
    <submittedName>
        <fullName evidence="5">Putative UDP-glucuronosyltransferase 2B17-like isoform X3</fullName>
    </submittedName>
</protein>
<sequence>MLSSDHSFITDINRQGRQIRLDKIDKVKGSSLLPFRHCAALSRDKIASVCESNQLVVYNIHGRSLTQNNITSFFDDIKTVGKKYASCITTDTIRGHIIVGTSIGSLFIFDEELNFIRALKLPEVMKCSRDILYHEGVLLICDEKSRCAYAVTMDTTKTEGELLYKLPIPAIDGETWYPFSICADRAGFVYILWSQTKNFTGKRIITQYSQDGQQLLITKRTEDTAWCMTTLMKEEGEKLLVATSRSRKMLSYGLNPSSQAIVFLLEDLQHSFYLWSRDILLGSVGSVDGSCDFFLQFIRVSLSYDNIWSLRYLVNQCRLHHRHSSALLAKYGFSWRVLTSKNQSHSVRFQIILRLSPQMTCGKEYQMIFDKAGAEGVLVVSMGTVVDGVSQEQADAMSASFARLPQLVIWKEPNPPPRVIGNNTYLKKWIPQKDLVAHPKTRALVYHCGNNGAFEALYHGVPIIGIPIFADQTDVAYRMMSTGMGLVIELSTVTNETLYQVTAEVLNNPKYRERAQYLSAVYRDNTVTAPERGAFWVEYILRHRGNRLMRAKVTEMGIIQEYLLDVWLFSVVLIYIIMKCLQWLFGACFRKISPARHCRYK</sequence>
<evidence type="ECO:0000256" key="3">
    <source>
        <dbReference type="ARBA" id="ARBA00022679"/>
    </source>
</evidence>
<keyword evidence="2" id="KW-0328">Glycosyltransferase</keyword>
<dbReference type="PANTHER" id="PTHR48043:SF145">
    <property type="entry name" value="FI06409P-RELATED"/>
    <property type="match status" value="1"/>
</dbReference>
<reference evidence="5 6" key="1">
    <citation type="journal article" date="2017" name="PLoS Biol.">
        <title>The sea cucumber genome provides insights into morphological evolution and visceral regeneration.</title>
        <authorList>
            <person name="Zhang X."/>
            <person name="Sun L."/>
            <person name="Yuan J."/>
            <person name="Sun Y."/>
            <person name="Gao Y."/>
            <person name="Zhang L."/>
            <person name="Li S."/>
            <person name="Dai H."/>
            <person name="Hamel J.F."/>
            <person name="Liu C."/>
            <person name="Yu Y."/>
            <person name="Liu S."/>
            <person name="Lin W."/>
            <person name="Guo K."/>
            <person name="Jin S."/>
            <person name="Xu P."/>
            <person name="Storey K.B."/>
            <person name="Huan P."/>
            <person name="Zhang T."/>
            <person name="Zhou Y."/>
            <person name="Zhang J."/>
            <person name="Lin C."/>
            <person name="Li X."/>
            <person name="Xing L."/>
            <person name="Huo D."/>
            <person name="Sun M."/>
            <person name="Wang L."/>
            <person name="Mercier A."/>
            <person name="Li F."/>
            <person name="Yang H."/>
            <person name="Xiang J."/>
        </authorList>
    </citation>
    <scope>NUCLEOTIDE SEQUENCE [LARGE SCALE GENOMIC DNA]</scope>
    <source>
        <strain evidence="5">Shaxun</strain>
        <tissue evidence="5">Muscle</tissue>
    </source>
</reference>
<keyword evidence="4" id="KW-0812">Transmembrane</keyword>
<keyword evidence="6" id="KW-1185">Reference proteome</keyword>
<dbReference type="SUPFAM" id="SSF63829">
    <property type="entry name" value="Calcium-dependent phosphotriesterase"/>
    <property type="match status" value="1"/>
</dbReference>
<dbReference type="Gene3D" id="2.120.10.30">
    <property type="entry name" value="TolB, C-terminal domain"/>
    <property type="match status" value="1"/>
</dbReference>
<keyword evidence="4" id="KW-1133">Transmembrane helix</keyword>
<name>A0A2G8JHB8_STIJA</name>
<evidence type="ECO:0000313" key="5">
    <source>
        <dbReference type="EMBL" id="PIK35115.1"/>
    </source>
</evidence>
<dbReference type="CDD" id="cd03784">
    <property type="entry name" value="GT1_Gtf-like"/>
    <property type="match status" value="1"/>
</dbReference>
<dbReference type="EMBL" id="MRZV01001983">
    <property type="protein sequence ID" value="PIK35115.1"/>
    <property type="molecule type" value="Genomic_DNA"/>
</dbReference>
<accession>A0A2G8JHB8</accession>
<evidence type="ECO:0000256" key="4">
    <source>
        <dbReference type="SAM" id="Phobius"/>
    </source>
</evidence>
<dbReference type="InterPro" id="IPR011042">
    <property type="entry name" value="6-blade_b-propeller_TolB-like"/>
</dbReference>
<evidence type="ECO:0000313" key="6">
    <source>
        <dbReference type="Proteomes" id="UP000230750"/>
    </source>
</evidence>
<dbReference type="Gene3D" id="3.40.50.2000">
    <property type="entry name" value="Glycogen Phosphorylase B"/>
    <property type="match status" value="1"/>
</dbReference>